<keyword evidence="5 7" id="KW-1133">Transmembrane helix</keyword>
<dbReference type="InterPro" id="IPR000515">
    <property type="entry name" value="MetI-like"/>
</dbReference>
<dbReference type="CDD" id="cd06261">
    <property type="entry name" value="TM_PBP2"/>
    <property type="match status" value="1"/>
</dbReference>
<evidence type="ECO:0000256" key="6">
    <source>
        <dbReference type="ARBA" id="ARBA00023136"/>
    </source>
</evidence>
<keyword evidence="6 7" id="KW-0472">Membrane</keyword>
<dbReference type="Pfam" id="PF00528">
    <property type="entry name" value="BPD_transp_1"/>
    <property type="match status" value="1"/>
</dbReference>
<feature type="domain" description="ABC transmembrane type-1" evidence="8">
    <location>
        <begin position="100"/>
        <end position="305"/>
    </location>
</feature>
<dbReference type="PROSITE" id="PS50928">
    <property type="entry name" value="ABC_TM1"/>
    <property type="match status" value="1"/>
</dbReference>
<reference evidence="9 10" key="1">
    <citation type="submission" date="2019-05" db="EMBL/GenBank/DDBJ databases">
        <title>Nesterenkonia sp. GY074 isolated from the Southern Atlantic Ocean.</title>
        <authorList>
            <person name="Zhang G."/>
        </authorList>
    </citation>
    <scope>NUCLEOTIDE SEQUENCE [LARGE SCALE GENOMIC DNA]</scope>
    <source>
        <strain evidence="9 10">GY074</strain>
    </source>
</reference>
<protein>
    <submittedName>
        <fullName evidence="9">ABC transporter permease</fullName>
    </submittedName>
</protein>
<dbReference type="Gene3D" id="1.10.3720.10">
    <property type="entry name" value="MetI-like"/>
    <property type="match status" value="1"/>
</dbReference>
<evidence type="ECO:0000256" key="7">
    <source>
        <dbReference type="RuleBase" id="RU363032"/>
    </source>
</evidence>
<evidence type="ECO:0000259" key="8">
    <source>
        <dbReference type="PROSITE" id="PS50928"/>
    </source>
</evidence>
<proteinExistence type="inferred from homology"/>
<keyword evidence="4 7" id="KW-0812">Transmembrane</keyword>
<comment type="subcellular location">
    <subcellularLocation>
        <location evidence="1 7">Cell membrane</location>
        <topology evidence="1 7">Multi-pass membrane protein</topology>
    </subcellularLocation>
</comment>
<comment type="similarity">
    <text evidence="7">Belongs to the binding-protein-dependent transport system permease family.</text>
</comment>
<feature type="transmembrane region" description="Helical" evidence="7">
    <location>
        <begin position="106"/>
        <end position="129"/>
    </location>
</feature>
<dbReference type="SUPFAM" id="SSF161098">
    <property type="entry name" value="MetI-like"/>
    <property type="match status" value="1"/>
</dbReference>
<comment type="caution">
    <text evidence="9">The sequence shown here is derived from an EMBL/GenBank/DDBJ whole genome shotgun (WGS) entry which is preliminary data.</text>
</comment>
<evidence type="ECO:0000256" key="3">
    <source>
        <dbReference type="ARBA" id="ARBA00022475"/>
    </source>
</evidence>
<dbReference type="PANTHER" id="PTHR43163">
    <property type="entry name" value="DIPEPTIDE TRANSPORT SYSTEM PERMEASE PROTEIN DPPB-RELATED"/>
    <property type="match status" value="1"/>
</dbReference>
<accession>A0A5R9BKS1</accession>
<keyword evidence="10" id="KW-1185">Reference proteome</keyword>
<organism evidence="9 10">
    <name type="scientific">Nesterenkonia salmonea</name>
    <dbReference type="NCBI Taxonomy" id="1804987"/>
    <lineage>
        <taxon>Bacteria</taxon>
        <taxon>Bacillati</taxon>
        <taxon>Actinomycetota</taxon>
        <taxon>Actinomycetes</taxon>
        <taxon>Micrococcales</taxon>
        <taxon>Micrococcaceae</taxon>
        <taxon>Nesterenkonia</taxon>
    </lineage>
</organism>
<dbReference type="PANTHER" id="PTHR43163:SF6">
    <property type="entry name" value="DIPEPTIDE TRANSPORT SYSTEM PERMEASE PROTEIN DPPB-RELATED"/>
    <property type="match status" value="1"/>
</dbReference>
<dbReference type="Pfam" id="PF19300">
    <property type="entry name" value="BPD_transp_1_N"/>
    <property type="match status" value="1"/>
</dbReference>
<evidence type="ECO:0000256" key="1">
    <source>
        <dbReference type="ARBA" id="ARBA00004651"/>
    </source>
</evidence>
<evidence type="ECO:0000256" key="4">
    <source>
        <dbReference type="ARBA" id="ARBA00022692"/>
    </source>
</evidence>
<keyword evidence="3" id="KW-1003">Cell membrane</keyword>
<evidence type="ECO:0000256" key="5">
    <source>
        <dbReference type="ARBA" id="ARBA00022989"/>
    </source>
</evidence>
<evidence type="ECO:0000313" key="9">
    <source>
        <dbReference type="EMBL" id="TLQ01115.1"/>
    </source>
</evidence>
<feature type="transmembrane region" description="Helical" evidence="7">
    <location>
        <begin position="282"/>
        <end position="308"/>
    </location>
</feature>
<keyword evidence="2 7" id="KW-0813">Transport</keyword>
<dbReference type="EMBL" id="VAVZ01000002">
    <property type="protein sequence ID" value="TLQ01115.1"/>
    <property type="molecule type" value="Genomic_DNA"/>
</dbReference>
<sequence length="320" mass="34921">MKGSPWLYFLSQKLLELIVAFVVLVAITFLIVLLIPGDPARVIAGPDASQEHIEFTRQRLDLDLPVWQQFWNYLSGIFTGDLGQSFRTNEEVWNIVAIRLPFTVTIALGAIVVAFIGAIILGMTVAGLTRGNRNRWLDVTFSWASATLQAFPTYVYGAILVAIFAVALGWLPAGGASNVQSYILPIAALSFGAVFSVARIVRRETANVLEMDYMRTARGWRISRLKQYVKYALPNLMASTLTLSGLIFANMIGGAVVIESVFAWPGLGNGVVGAILDRDYPVIRGIILTIGVFAIMTNTMIDIVLAAFDPRTLTAGKAFS</sequence>
<gene>
    <name evidence="9" type="ORF">FEF26_01000</name>
</gene>
<dbReference type="Proteomes" id="UP000310458">
    <property type="component" value="Unassembled WGS sequence"/>
</dbReference>
<dbReference type="InterPro" id="IPR035906">
    <property type="entry name" value="MetI-like_sf"/>
</dbReference>
<name>A0A5R9BKS1_9MICC</name>
<dbReference type="OrthoDB" id="3543764at2"/>
<dbReference type="GO" id="GO:0005886">
    <property type="term" value="C:plasma membrane"/>
    <property type="evidence" value="ECO:0007669"/>
    <property type="project" value="UniProtKB-SubCell"/>
</dbReference>
<feature type="transmembrane region" description="Helical" evidence="7">
    <location>
        <begin position="150"/>
        <end position="170"/>
    </location>
</feature>
<feature type="transmembrane region" description="Helical" evidence="7">
    <location>
        <begin position="236"/>
        <end position="262"/>
    </location>
</feature>
<feature type="transmembrane region" description="Helical" evidence="7">
    <location>
        <begin position="14"/>
        <end position="35"/>
    </location>
</feature>
<feature type="transmembrane region" description="Helical" evidence="7">
    <location>
        <begin position="182"/>
        <end position="201"/>
    </location>
</feature>
<dbReference type="InterPro" id="IPR045621">
    <property type="entry name" value="BPD_transp_1_N"/>
</dbReference>
<evidence type="ECO:0000256" key="2">
    <source>
        <dbReference type="ARBA" id="ARBA00022448"/>
    </source>
</evidence>
<dbReference type="GO" id="GO:0071916">
    <property type="term" value="F:dipeptide transmembrane transporter activity"/>
    <property type="evidence" value="ECO:0007669"/>
    <property type="project" value="TreeGrafter"/>
</dbReference>
<evidence type="ECO:0000313" key="10">
    <source>
        <dbReference type="Proteomes" id="UP000310458"/>
    </source>
</evidence>
<dbReference type="AlphaFoldDB" id="A0A5R9BKS1"/>